<feature type="transmembrane region" description="Helical" evidence="7">
    <location>
        <begin position="358"/>
        <end position="380"/>
    </location>
</feature>
<feature type="transmembrane region" description="Helical" evidence="7">
    <location>
        <begin position="400"/>
        <end position="424"/>
    </location>
</feature>
<keyword evidence="10" id="KW-1185">Reference proteome</keyword>
<protein>
    <submittedName>
        <fullName evidence="9">ABC transporter permease</fullName>
    </submittedName>
</protein>
<feature type="transmembrane region" description="Helical" evidence="7">
    <location>
        <begin position="149"/>
        <end position="173"/>
    </location>
</feature>
<evidence type="ECO:0000256" key="7">
    <source>
        <dbReference type="SAM" id="Phobius"/>
    </source>
</evidence>
<dbReference type="GO" id="GO:0055085">
    <property type="term" value="P:transmembrane transport"/>
    <property type="evidence" value="ECO:0007669"/>
    <property type="project" value="InterPro"/>
</dbReference>
<feature type="transmembrane region" description="Helical" evidence="7">
    <location>
        <begin position="109"/>
        <end position="129"/>
    </location>
</feature>
<reference evidence="9" key="1">
    <citation type="journal article" date="2014" name="Int. J. Syst. Evol. Microbiol.">
        <title>Complete genome sequence of Corynebacterium casei LMG S-19264T (=DSM 44701T), isolated from a smear-ripened cheese.</title>
        <authorList>
            <consortium name="US DOE Joint Genome Institute (JGI-PGF)"/>
            <person name="Walter F."/>
            <person name="Albersmeier A."/>
            <person name="Kalinowski J."/>
            <person name="Ruckert C."/>
        </authorList>
    </citation>
    <scope>NUCLEOTIDE SEQUENCE</scope>
    <source>
        <strain evidence="9">KCTC 22169</strain>
    </source>
</reference>
<dbReference type="InterPro" id="IPR000515">
    <property type="entry name" value="MetI-like"/>
</dbReference>
<dbReference type="EMBL" id="BMXR01000001">
    <property type="protein sequence ID" value="GGX42006.1"/>
    <property type="molecule type" value="Genomic_DNA"/>
</dbReference>
<dbReference type="AlphaFoldDB" id="A0A918K1M5"/>
<gene>
    <name evidence="9" type="ORF">GCM10007392_06170</name>
</gene>
<comment type="caution">
    <text evidence="9">The sequence shown here is derived from an EMBL/GenBank/DDBJ whole genome shotgun (WGS) entry which is preliminary data.</text>
</comment>
<evidence type="ECO:0000313" key="9">
    <source>
        <dbReference type="EMBL" id="GGX42006.1"/>
    </source>
</evidence>
<dbReference type="InterPro" id="IPR035906">
    <property type="entry name" value="MetI-like_sf"/>
</dbReference>
<feature type="domain" description="ABC transmembrane type-1" evidence="8">
    <location>
        <begin position="62"/>
        <end position="273"/>
    </location>
</feature>
<keyword evidence="2" id="KW-0813">Transport</keyword>
<dbReference type="CDD" id="cd06261">
    <property type="entry name" value="TM_PBP2"/>
    <property type="match status" value="1"/>
</dbReference>
<keyword evidence="5 7" id="KW-1133">Transmembrane helix</keyword>
<dbReference type="GO" id="GO:0005886">
    <property type="term" value="C:plasma membrane"/>
    <property type="evidence" value="ECO:0007669"/>
    <property type="project" value="UniProtKB-SubCell"/>
</dbReference>
<evidence type="ECO:0000256" key="3">
    <source>
        <dbReference type="ARBA" id="ARBA00022475"/>
    </source>
</evidence>
<reference evidence="9" key="2">
    <citation type="submission" date="2020-09" db="EMBL/GenBank/DDBJ databases">
        <authorList>
            <person name="Sun Q."/>
            <person name="Kim S."/>
        </authorList>
    </citation>
    <scope>NUCLEOTIDE SEQUENCE</scope>
    <source>
        <strain evidence="9">KCTC 22169</strain>
    </source>
</reference>
<accession>A0A918K1M5</accession>
<feature type="transmembrane region" description="Helical" evidence="7">
    <location>
        <begin position="303"/>
        <end position="329"/>
    </location>
</feature>
<feature type="transmembrane region" description="Helical" evidence="7">
    <location>
        <begin position="61"/>
        <end position="88"/>
    </location>
</feature>
<keyword evidence="3" id="KW-1003">Cell membrane</keyword>
<feature type="transmembrane region" description="Helical" evidence="7">
    <location>
        <begin position="210"/>
        <end position="230"/>
    </location>
</feature>
<dbReference type="Proteomes" id="UP000626148">
    <property type="component" value="Unassembled WGS sequence"/>
</dbReference>
<keyword evidence="4 7" id="KW-0812">Transmembrane</keyword>
<feature type="transmembrane region" description="Helical" evidence="7">
    <location>
        <begin position="483"/>
        <end position="503"/>
    </location>
</feature>
<evidence type="ECO:0000256" key="1">
    <source>
        <dbReference type="ARBA" id="ARBA00004651"/>
    </source>
</evidence>
<feature type="transmembrane region" description="Helical" evidence="7">
    <location>
        <begin position="250"/>
        <end position="277"/>
    </location>
</feature>
<comment type="subcellular location">
    <subcellularLocation>
        <location evidence="1">Cell membrane</location>
        <topology evidence="1">Multi-pass membrane protein</topology>
    </subcellularLocation>
</comment>
<evidence type="ECO:0000256" key="6">
    <source>
        <dbReference type="ARBA" id="ARBA00023136"/>
    </source>
</evidence>
<evidence type="ECO:0000256" key="2">
    <source>
        <dbReference type="ARBA" id="ARBA00022448"/>
    </source>
</evidence>
<dbReference type="PANTHER" id="PTHR30183">
    <property type="entry name" value="MOLYBDENUM TRANSPORT SYSTEM PERMEASE PROTEIN MODB"/>
    <property type="match status" value="1"/>
</dbReference>
<evidence type="ECO:0000259" key="8">
    <source>
        <dbReference type="PROSITE" id="PS50928"/>
    </source>
</evidence>
<evidence type="ECO:0000256" key="5">
    <source>
        <dbReference type="ARBA" id="ARBA00022989"/>
    </source>
</evidence>
<dbReference type="SUPFAM" id="SSF161098">
    <property type="entry name" value="MetI-like"/>
    <property type="match status" value="2"/>
</dbReference>
<proteinExistence type="predicted"/>
<evidence type="ECO:0000256" key="4">
    <source>
        <dbReference type="ARBA" id="ARBA00022692"/>
    </source>
</evidence>
<feature type="transmembrane region" description="Helical" evidence="7">
    <location>
        <begin position="12"/>
        <end position="36"/>
    </location>
</feature>
<dbReference type="PANTHER" id="PTHR30183:SF6">
    <property type="entry name" value="INNER MEMBRANE ABC TRANSPORTER PERMEASE PROTEIN YNJC"/>
    <property type="match status" value="1"/>
</dbReference>
<sequence>MRPAILRWFPRLTIAAFLTPVVLGLAGTWLPALGWFPALDQTRLTFAPWVDLMAYPGVGHALRLTLVTGLGSAVLALAVTAIILVAFYPSRPFRRLERLLAPILSVPHAAFAIGIGFLVAPSGWLLRIIETVTGWPSIPPNWLTFKDPWGFSLIGVLALKEIPFLLFMALASLPALKVRETLWLGHSLGYGRLKTWLMLLWPPLYDRLRLPFYAVVAFALSVVDIALIAGPTTPPTLAVLVTRLFNDPDLLLRLPGAAGATLLLLVTVGSLLFLRLLEYPGHRLLTRWLANGRRWQKAGSLRMLGGLSVAVGAIAYAGSLCILLLWSIADRWRYPDALPAGFSLRHWTDSLDRIADPLWLTLSTGLTSAVIALILVIGALENEVRLRYSQSRFNSQHLLWVLYLPLLVPQIAFLFGFQVSLIWLGIDGTWWVLVWSHLVFVLPYTFLTLSGPYRAFDDRYAWVAISLSGSTVRSFWQIKLGMLWRPIAYTLATGFAVSVAQYLPTLFIGGGRFATVTTEAVSLASGSDRRTTAVYALVQQGLPLLGFLLAILLPAWRYRHHRAMQHR</sequence>
<dbReference type="PROSITE" id="PS50928">
    <property type="entry name" value="ABC_TM1"/>
    <property type="match status" value="1"/>
</dbReference>
<feature type="transmembrane region" description="Helical" evidence="7">
    <location>
        <begin position="533"/>
        <end position="556"/>
    </location>
</feature>
<keyword evidence="6 7" id="KW-0472">Membrane</keyword>
<feature type="transmembrane region" description="Helical" evidence="7">
    <location>
        <begin position="430"/>
        <end position="449"/>
    </location>
</feature>
<name>A0A918K1M5_9GAMM</name>
<evidence type="ECO:0000313" key="10">
    <source>
        <dbReference type="Proteomes" id="UP000626148"/>
    </source>
</evidence>
<organism evidence="9 10">
    <name type="scientific">Saccharospirillum salsuginis</name>
    <dbReference type="NCBI Taxonomy" id="418750"/>
    <lineage>
        <taxon>Bacteria</taxon>
        <taxon>Pseudomonadati</taxon>
        <taxon>Pseudomonadota</taxon>
        <taxon>Gammaproteobacteria</taxon>
        <taxon>Oceanospirillales</taxon>
        <taxon>Saccharospirillaceae</taxon>
        <taxon>Saccharospirillum</taxon>
    </lineage>
</organism>
<dbReference type="RefSeq" id="WP_229805170.1">
    <property type="nucleotide sequence ID" value="NZ_BMXR01000001.1"/>
</dbReference>
<dbReference type="Gene3D" id="1.10.3720.10">
    <property type="entry name" value="MetI-like"/>
    <property type="match status" value="2"/>
</dbReference>